<sequence>MENVKEPNLKKEIQFLSEYMNEIIPKIEITTIKNLKAGKNLIFLISLKNPQTLPEEIIMKEN</sequence>
<accession>X1IBZ4</accession>
<comment type="caution">
    <text evidence="1">The sequence shown here is derived from an EMBL/GenBank/DDBJ whole genome shotgun (WGS) entry which is preliminary data.</text>
</comment>
<evidence type="ECO:0000313" key="1">
    <source>
        <dbReference type="EMBL" id="GAH55083.1"/>
    </source>
</evidence>
<dbReference type="AlphaFoldDB" id="X1IBZ4"/>
<name>X1IBZ4_9ZZZZ</name>
<dbReference type="EMBL" id="BARU01020959">
    <property type="protein sequence ID" value="GAH55083.1"/>
    <property type="molecule type" value="Genomic_DNA"/>
</dbReference>
<organism evidence="1">
    <name type="scientific">marine sediment metagenome</name>
    <dbReference type="NCBI Taxonomy" id="412755"/>
    <lineage>
        <taxon>unclassified sequences</taxon>
        <taxon>metagenomes</taxon>
        <taxon>ecological metagenomes</taxon>
    </lineage>
</organism>
<proteinExistence type="predicted"/>
<protein>
    <submittedName>
        <fullName evidence="1">Uncharacterized protein</fullName>
    </submittedName>
</protein>
<reference evidence="1" key="1">
    <citation type="journal article" date="2014" name="Front. Microbiol.">
        <title>High frequency of phylogenetically diverse reductive dehalogenase-homologous genes in deep subseafloor sedimentary metagenomes.</title>
        <authorList>
            <person name="Kawai M."/>
            <person name="Futagami T."/>
            <person name="Toyoda A."/>
            <person name="Takaki Y."/>
            <person name="Nishi S."/>
            <person name="Hori S."/>
            <person name="Arai W."/>
            <person name="Tsubouchi T."/>
            <person name="Morono Y."/>
            <person name="Uchiyama I."/>
            <person name="Ito T."/>
            <person name="Fujiyama A."/>
            <person name="Inagaki F."/>
            <person name="Takami H."/>
        </authorList>
    </citation>
    <scope>NUCLEOTIDE SEQUENCE</scope>
    <source>
        <strain evidence="1">Expedition CK06-06</strain>
    </source>
</reference>
<gene>
    <name evidence="1" type="ORF">S03H2_34358</name>
</gene>